<dbReference type="AlphaFoldDB" id="A0A835ID56"/>
<keyword evidence="1" id="KW-0472">Membrane</keyword>
<evidence type="ECO:0000313" key="2">
    <source>
        <dbReference type="EMBL" id="KAF9614969.1"/>
    </source>
</evidence>
<evidence type="ECO:0000256" key="1">
    <source>
        <dbReference type="SAM" id="Phobius"/>
    </source>
</evidence>
<keyword evidence="1" id="KW-1133">Transmembrane helix</keyword>
<dbReference type="OrthoDB" id="1899658at2759"/>
<organism evidence="2 3">
    <name type="scientific">Coptis chinensis</name>
    <dbReference type="NCBI Taxonomy" id="261450"/>
    <lineage>
        <taxon>Eukaryota</taxon>
        <taxon>Viridiplantae</taxon>
        <taxon>Streptophyta</taxon>
        <taxon>Embryophyta</taxon>
        <taxon>Tracheophyta</taxon>
        <taxon>Spermatophyta</taxon>
        <taxon>Magnoliopsida</taxon>
        <taxon>Ranunculales</taxon>
        <taxon>Ranunculaceae</taxon>
        <taxon>Coptidoideae</taxon>
        <taxon>Coptis</taxon>
    </lineage>
</organism>
<dbReference type="EMBL" id="JADFTS010000003">
    <property type="protein sequence ID" value="KAF9614969.1"/>
    <property type="molecule type" value="Genomic_DNA"/>
</dbReference>
<protein>
    <submittedName>
        <fullName evidence="2">Uncharacterized protein</fullName>
    </submittedName>
</protein>
<gene>
    <name evidence="2" type="ORF">IFM89_021399</name>
</gene>
<proteinExistence type="predicted"/>
<evidence type="ECO:0000313" key="3">
    <source>
        <dbReference type="Proteomes" id="UP000631114"/>
    </source>
</evidence>
<sequence>MDHHHLSLHRVTAQILNTTDALHSTSSSIFLCPRPLINLSSTIHLHQRSFPGFSSKLSNSSAICFATNPGSPSPGSDPPPEKHFVTTSSLGETFSKFQDKTQIFFAVLFWMSLFFWNCAWDGRNDGPNKKSRSGR</sequence>
<dbReference type="PANTHER" id="PTHR37706">
    <property type="entry name" value="TRANSMEMBRANE PROTEIN"/>
    <property type="match status" value="1"/>
</dbReference>
<dbReference type="PANTHER" id="PTHR37706:SF2">
    <property type="entry name" value="TRANSMEMBRANE PROTEIN"/>
    <property type="match status" value="1"/>
</dbReference>
<keyword evidence="3" id="KW-1185">Reference proteome</keyword>
<comment type="caution">
    <text evidence="2">The sequence shown here is derived from an EMBL/GenBank/DDBJ whole genome shotgun (WGS) entry which is preliminary data.</text>
</comment>
<name>A0A835ID56_9MAGN</name>
<accession>A0A835ID56</accession>
<keyword evidence="1" id="KW-0812">Transmembrane</keyword>
<feature type="transmembrane region" description="Helical" evidence="1">
    <location>
        <begin position="103"/>
        <end position="120"/>
    </location>
</feature>
<reference evidence="2 3" key="1">
    <citation type="submission" date="2020-10" db="EMBL/GenBank/DDBJ databases">
        <title>The Coptis chinensis genome and diversification of protoberbering-type alkaloids.</title>
        <authorList>
            <person name="Wang B."/>
            <person name="Shu S."/>
            <person name="Song C."/>
            <person name="Liu Y."/>
        </authorList>
    </citation>
    <scope>NUCLEOTIDE SEQUENCE [LARGE SCALE GENOMIC DNA]</scope>
    <source>
        <strain evidence="2">HL-2020</strain>
        <tissue evidence="2">Leaf</tissue>
    </source>
</reference>
<dbReference type="Proteomes" id="UP000631114">
    <property type="component" value="Unassembled WGS sequence"/>
</dbReference>